<evidence type="ECO:0008006" key="8">
    <source>
        <dbReference type="Google" id="ProtNLM"/>
    </source>
</evidence>
<feature type="transmembrane region" description="Helical" evidence="6">
    <location>
        <begin position="190"/>
        <end position="206"/>
    </location>
</feature>
<keyword evidence="4 6" id="KW-1133">Transmembrane helix</keyword>
<dbReference type="AlphaFoldDB" id="A0A3B1B6M7"/>
<proteinExistence type="predicted"/>
<feature type="transmembrane region" description="Helical" evidence="6">
    <location>
        <begin position="70"/>
        <end position="93"/>
    </location>
</feature>
<sequence length="207" mass="22373">MNIIEIILLFGFMVTLAAMPSASVALVITRSVTLGVANGIAVTAGIVLGDLIFILLAIFGLSVVSETMGGLFIVIKLLGAIYLLWLGFSLLTSKETTIINFKERLKKRNLISSFLAGFVLTLGDVKAIIFYVSLFPIFIDLSELHRIDVFVIIVVMTLSVGSVKFIYAFSATKLAYFIIGHKLDTAMRKIAGAFMLGAGSFLIVKAL</sequence>
<feature type="transmembrane region" description="Helical" evidence="6">
    <location>
        <begin position="6"/>
        <end position="28"/>
    </location>
</feature>
<keyword evidence="5 6" id="KW-0472">Membrane</keyword>
<evidence type="ECO:0000313" key="7">
    <source>
        <dbReference type="EMBL" id="VAX01965.1"/>
    </source>
</evidence>
<accession>A0A3B1B6M7</accession>
<keyword evidence="2" id="KW-1003">Cell membrane</keyword>
<dbReference type="EMBL" id="UOFS01000051">
    <property type="protein sequence ID" value="VAX01965.1"/>
    <property type="molecule type" value="Genomic_DNA"/>
</dbReference>
<evidence type="ECO:0000256" key="4">
    <source>
        <dbReference type="ARBA" id="ARBA00022989"/>
    </source>
</evidence>
<dbReference type="GO" id="GO:0015171">
    <property type="term" value="F:amino acid transmembrane transporter activity"/>
    <property type="evidence" value="ECO:0007669"/>
    <property type="project" value="TreeGrafter"/>
</dbReference>
<name>A0A3B1B6M7_9ZZZZ</name>
<keyword evidence="3 6" id="KW-0812">Transmembrane</keyword>
<dbReference type="PANTHER" id="PTHR30086:SF20">
    <property type="entry name" value="ARGININE EXPORTER PROTEIN ARGO-RELATED"/>
    <property type="match status" value="1"/>
</dbReference>
<evidence type="ECO:0000256" key="5">
    <source>
        <dbReference type="ARBA" id="ARBA00023136"/>
    </source>
</evidence>
<protein>
    <recommendedName>
        <fullName evidence="8">Threonine efflux protein</fullName>
    </recommendedName>
</protein>
<evidence type="ECO:0000256" key="6">
    <source>
        <dbReference type="SAM" id="Phobius"/>
    </source>
</evidence>
<evidence type="ECO:0000256" key="3">
    <source>
        <dbReference type="ARBA" id="ARBA00022692"/>
    </source>
</evidence>
<feature type="transmembrane region" description="Helical" evidence="6">
    <location>
        <begin position="114"/>
        <end position="137"/>
    </location>
</feature>
<feature type="transmembrane region" description="Helical" evidence="6">
    <location>
        <begin position="40"/>
        <end position="64"/>
    </location>
</feature>
<evidence type="ECO:0000256" key="2">
    <source>
        <dbReference type="ARBA" id="ARBA00022475"/>
    </source>
</evidence>
<evidence type="ECO:0000256" key="1">
    <source>
        <dbReference type="ARBA" id="ARBA00004651"/>
    </source>
</evidence>
<dbReference type="PANTHER" id="PTHR30086">
    <property type="entry name" value="ARGININE EXPORTER PROTEIN ARGO"/>
    <property type="match status" value="1"/>
</dbReference>
<feature type="transmembrane region" description="Helical" evidence="6">
    <location>
        <begin position="149"/>
        <end position="169"/>
    </location>
</feature>
<gene>
    <name evidence="7" type="ORF">MNBD_GAMMA22-2583</name>
</gene>
<dbReference type="InterPro" id="IPR001123">
    <property type="entry name" value="LeuE-type"/>
</dbReference>
<reference evidence="7" key="1">
    <citation type="submission" date="2018-06" db="EMBL/GenBank/DDBJ databases">
        <authorList>
            <person name="Zhirakovskaya E."/>
        </authorList>
    </citation>
    <scope>NUCLEOTIDE SEQUENCE</scope>
</reference>
<organism evidence="7">
    <name type="scientific">hydrothermal vent metagenome</name>
    <dbReference type="NCBI Taxonomy" id="652676"/>
    <lineage>
        <taxon>unclassified sequences</taxon>
        <taxon>metagenomes</taxon>
        <taxon>ecological metagenomes</taxon>
    </lineage>
</organism>
<comment type="subcellular location">
    <subcellularLocation>
        <location evidence="1">Cell membrane</location>
        <topology evidence="1">Multi-pass membrane protein</topology>
    </subcellularLocation>
</comment>
<dbReference type="GO" id="GO:0005886">
    <property type="term" value="C:plasma membrane"/>
    <property type="evidence" value="ECO:0007669"/>
    <property type="project" value="UniProtKB-SubCell"/>
</dbReference>
<dbReference type="Pfam" id="PF01810">
    <property type="entry name" value="LysE"/>
    <property type="match status" value="1"/>
</dbReference>